<dbReference type="EMBL" id="NRSJ01000010">
    <property type="protein sequence ID" value="MBK1704456.1"/>
    <property type="molecule type" value="Genomic_DNA"/>
</dbReference>
<reference evidence="1" key="2">
    <citation type="journal article" date="2020" name="Microorganisms">
        <title>Osmotic Adaptation and Compatible Solute Biosynthesis of Phototrophic Bacteria as Revealed from Genome Analyses.</title>
        <authorList>
            <person name="Imhoff J.F."/>
            <person name="Rahn T."/>
            <person name="Kunzel S."/>
            <person name="Keller A."/>
            <person name="Neulinger S.C."/>
        </authorList>
    </citation>
    <scope>NUCLEOTIDE SEQUENCE</scope>
    <source>
        <strain evidence="1">DSM 11080</strain>
    </source>
</reference>
<sequence>MALLGLMISVAFAATEEWPEDWPDEADLEARVARVNEGDLEFIPAPAAEGAHYHQNRIAITEASLQRGWVDLEQCHENIDPVPAAQILFRKDGIRKLAIDRSENIGRAWVEGHSVQLENVGRDAELCVRAQSRALQSLGDGMYRLRNGPYMRRFLDGYYPMRVALEIAYPSDRLRLVGQTPASQEGFRVDRTREGLDVEATFEGRLITCFDFCERGDKTCDGMAPACATSAAR</sequence>
<dbReference type="Proteomes" id="UP001296776">
    <property type="component" value="Unassembled WGS sequence"/>
</dbReference>
<organism evidence="1 2">
    <name type="scientific">Halochromatium glycolicum</name>
    <dbReference type="NCBI Taxonomy" id="85075"/>
    <lineage>
        <taxon>Bacteria</taxon>
        <taxon>Pseudomonadati</taxon>
        <taxon>Pseudomonadota</taxon>
        <taxon>Gammaproteobacteria</taxon>
        <taxon>Chromatiales</taxon>
        <taxon>Chromatiaceae</taxon>
        <taxon>Halochromatium</taxon>
    </lineage>
</organism>
<accession>A0AAJ0U366</accession>
<reference evidence="1" key="1">
    <citation type="submission" date="2017-08" db="EMBL/GenBank/DDBJ databases">
        <authorList>
            <person name="Imhoff J.F."/>
            <person name="Rahn T."/>
            <person name="Kuenzel S."/>
            <person name="Neulinger S.C."/>
        </authorList>
    </citation>
    <scope>NUCLEOTIDE SEQUENCE</scope>
    <source>
        <strain evidence="1">DSM 11080</strain>
    </source>
</reference>
<evidence type="ECO:0000313" key="1">
    <source>
        <dbReference type="EMBL" id="MBK1704456.1"/>
    </source>
</evidence>
<name>A0AAJ0U366_9GAMM</name>
<protein>
    <submittedName>
        <fullName evidence="1">Uncharacterized protein</fullName>
    </submittedName>
</protein>
<evidence type="ECO:0000313" key="2">
    <source>
        <dbReference type="Proteomes" id="UP001296776"/>
    </source>
</evidence>
<dbReference type="AlphaFoldDB" id="A0AAJ0U366"/>
<gene>
    <name evidence="1" type="ORF">CKO40_07875</name>
</gene>
<proteinExistence type="predicted"/>
<comment type="caution">
    <text evidence="1">The sequence shown here is derived from an EMBL/GenBank/DDBJ whole genome shotgun (WGS) entry which is preliminary data.</text>
</comment>
<keyword evidence="2" id="KW-1185">Reference proteome</keyword>